<dbReference type="EMBL" id="GBRH01270665">
    <property type="protein sequence ID" value="JAD27230.1"/>
    <property type="molecule type" value="Transcribed_RNA"/>
</dbReference>
<name>A0A0A8YQV0_ARUDO</name>
<keyword evidence="1" id="KW-0812">Transmembrane</keyword>
<keyword evidence="1" id="KW-1133">Transmembrane helix</keyword>
<protein>
    <submittedName>
        <fullName evidence="2">Uncharacterized protein</fullName>
    </submittedName>
</protein>
<keyword evidence="1" id="KW-0472">Membrane</keyword>
<accession>A0A0A8YQV0</accession>
<reference evidence="2" key="1">
    <citation type="submission" date="2014-09" db="EMBL/GenBank/DDBJ databases">
        <authorList>
            <person name="Magalhaes I.L.F."/>
            <person name="Oliveira U."/>
            <person name="Santos F.R."/>
            <person name="Vidigal T.H.D.A."/>
            <person name="Brescovit A.D."/>
            <person name="Santos A.J."/>
        </authorList>
    </citation>
    <scope>NUCLEOTIDE SEQUENCE</scope>
    <source>
        <tissue evidence="2">Shoot tissue taken approximately 20 cm above the soil surface</tissue>
    </source>
</reference>
<feature type="transmembrane region" description="Helical" evidence="1">
    <location>
        <begin position="12"/>
        <end position="33"/>
    </location>
</feature>
<organism evidence="2">
    <name type="scientific">Arundo donax</name>
    <name type="common">Giant reed</name>
    <name type="synonym">Donax arundinaceus</name>
    <dbReference type="NCBI Taxonomy" id="35708"/>
    <lineage>
        <taxon>Eukaryota</taxon>
        <taxon>Viridiplantae</taxon>
        <taxon>Streptophyta</taxon>
        <taxon>Embryophyta</taxon>
        <taxon>Tracheophyta</taxon>
        <taxon>Spermatophyta</taxon>
        <taxon>Magnoliopsida</taxon>
        <taxon>Liliopsida</taxon>
        <taxon>Poales</taxon>
        <taxon>Poaceae</taxon>
        <taxon>PACMAD clade</taxon>
        <taxon>Arundinoideae</taxon>
        <taxon>Arundineae</taxon>
        <taxon>Arundo</taxon>
    </lineage>
</organism>
<proteinExistence type="predicted"/>
<dbReference type="AlphaFoldDB" id="A0A0A8YQV0"/>
<sequence>MFPLLNSLFRSVYMLMLICVFLVYSFCTEINTAPNDVIPLP</sequence>
<evidence type="ECO:0000313" key="2">
    <source>
        <dbReference type="EMBL" id="JAD27230.1"/>
    </source>
</evidence>
<evidence type="ECO:0000256" key="1">
    <source>
        <dbReference type="SAM" id="Phobius"/>
    </source>
</evidence>
<reference evidence="2" key="2">
    <citation type="journal article" date="2015" name="Data Brief">
        <title>Shoot transcriptome of the giant reed, Arundo donax.</title>
        <authorList>
            <person name="Barrero R.A."/>
            <person name="Guerrero F.D."/>
            <person name="Moolhuijzen P."/>
            <person name="Goolsby J.A."/>
            <person name="Tidwell J."/>
            <person name="Bellgard S.E."/>
            <person name="Bellgard M.I."/>
        </authorList>
    </citation>
    <scope>NUCLEOTIDE SEQUENCE</scope>
    <source>
        <tissue evidence="2">Shoot tissue taken approximately 20 cm above the soil surface</tissue>
    </source>
</reference>